<dbReference type="AlphaFoldDB" id="N1PW58"/>
<accession>N1PW58</accession>
<dbReference type="Proteomes" id="UP000016933">
    <property type="component" value="Unassembled WGS sequence"/>
</dbReference>
<organism evidence="3 4">
    <name type="scientific">Dothistroma septosporum (strain NZE10 / CBS 128990)</name>
    <name type="common">Red band needle blight fungus</name>
    <name type="synonym">Mycosphaerella pini</name>
    <dbReference type="NCBI Taxonomy" id="675120"/>
    <lineage>
        <taxon>Eukaryota</taxon>
        <taxon>Fungi</taxon>
        <taxon>Dikarya</taxon>
        <taxon>Ascomycota</taxon>
        <taxon>Pezizomycotina</taxon>
        <taxon>Dothideomycetes</taxon>
        <taxon>Dothideomycetidae</taxon>
        <taxon>Mycosphaerellales</taxon>
        <taxon>Mycosphaerellaceae</taxon>
        <taxon>Dothistroma</taxon>
    </lineage>
</organism>
<name>N1PW58_DOTSN</name>
<reference evidence="3 4" key="2">
    <citation type="journal article" date="2012" name="PLoS Pathog.">
        <title>Diverse lifestyles and strategies of plant pathogenesis encoded in the genomes of eighteen Dothideomycetes fungi.</title>
        <authorList>
            <person name="Ohm R.A."/>
            <person name="Feau N."/>
            <person name="Henrissat B."/>
            <person name="Schoch C.L."/>
            <person name="Horwitz B.A."/>
            <person name="Barry K.W."/>
            <person name="Condon B.J."/>
            <person name="Copeland A.C."/>
            <person name="Dhillon B."/>
            <person name="Glaser F."/>
            <person name="Hesse C.N."/>
            <person name="Kosti I."/>
            <person name="LaButti K."/>
            <person name="Lindquist E.A."/>
            <person name="Lucas S."/>
            <person name="Salamov A.A."/>
            <person name="Bradshaw R.E."/>
            <person name="Ciuffetti L."/>
            <person name="Hamelin R.C."/>
            <person name="Kema G.H.J."/>
            <person name="Lawrence C."/>
            <person name="Scott J.A."/>
            <person name="Spatafora J.W."/>
            <person name="Turgeon B.G."/>
            <person name="de Wit P.J.G.M."/>
            <person name="Zhong S."/>
            <person name="Goodwin S.B."/>
            <person name="Grigoriev I.V."/>
        </authorList>
    </citation>
    <scope>NUCLEOTIDE SEQUENCE [LARGE SCALE GENOMIC DNA]</scope>
    <source>
        <strain evidence="4">NZE10 / CBS 128990</strain>
    </source>
</reference>
<gene>
    <name evidence="3" type="ORF">DOTSEDRAFT_69623</name>
</gene>
<reference evidence="4" key="1">
    <citation type="journal article" date="2012" name="PLoS Genet.">
        <title>The genomes of the fungal plant pathogens Cladosporium fulvum and Dothistroma septosporum reveal adaptation to different hosts and lifestyles but also signatures of common ancestry.</title>
        <authorList>
            <person name="de Wit P.J.G.M."/>
            <person name="van der Burgt A."/>
            <person name="Oekmen B."/>
            <person name="Stergiopoulos I."/>
            <person name="Abd-Elsalam K.A."/>
            <person name="Aerts A.L."/>
            <person name="Bahkali A.H."/>
            <person name="Beenen H.G."/>
            <person name="Chettri P."/>
            <person name="Cox M.P."/>
            <person name="Datema E."/>
            <person name="de Vries R.P."/>
            <person name="Dhillon B."/>
            <person name="Ganley A.R."/>
            <person name="Griffiths S.A."/>
            <person name="Guo Y."/>
            <person name="Hamelin R.C."/>
            <person name="Henrissat B."/>
            <person name="Kabir M.S."/>
            <person name="Jashni M.K."/>
            <person name="Kema G."/>
            <person name="Klaubauf S."/>
            <person name="Lapidus A."/>
            <person name="Levasseur A."/>
            <person name="Lindquist E."/>
            <person name="Mehrabi R."/>
            <person name="Ohm R.A."/>
            <person name="Owen T.J."/>
            <person name="Salamov A."/>
            <person name="Schwelm A."/>
            <person name="Schijlen E."/>
            <person name="Sun H."/>
            <person name="van den Burg H.A."/>
            <person name="van Ham R.C.H.J."/>
            <person name="Zhang S."/>
            <person name="Goodwin S.B."/>
            <person name="Grigoriev I.V."/>
            <person name="Collemare J."/>
            <person name="Bradshaw R.E."/>
        </authorList>
    </citation>
    <scope>NUCLEOTIDE SEQUENCE [LARGE SCALE GENOMIC DNA]</scope>
    <source>
        <strain evidence="4">NZE10 / CBS 128990</strain>
    </source>
</reference>
<feature type="coiled-coil region" evidence="1">
    <location>
        <begin position="350"/>
        <end position="378"/>
    </location>
</feature>
<feature type="region of interest" description="Disordered" evidence="2">
    <location>
        <begin position="135"/>
        <end position="172"/>
    </location>
</feature>
<feature type="region of interest" description="Disordered" evidence="2">
    <location>
        <begin position="67"/>
        <end position="88"/>
    </location>
</feature>
<dbReference type="HOGENOM" id="CLU_507106_0_0_1"/>
<keyword evidence="1" id="KW-0175">Coiled coil</keyword>
<proteinExistence type="predicted"/>
<evidence type="ECO:0000313" key="3">
    <source>
        <dbReference type="EMBL" id="EME47741.1"/>
    </source>
</evidence>
<evidence type="ECO:0000256" key="1">
    <source>
        <dbReference type="SAM" id="Coils"/>
    </source>
</evidence>
<dbReference type="OrthoDB" id="5369448at2759"/>
<sequence>MARPSKTHQSIIYQDTCAPSHDPSHDPPTEYDDVLDENIEEDGVGKLREENTLKRIKADVEPSNIDLTDTEREDGRRESAVTSASISSLPESYSEPEYTHVTPVYTACSPQMIRSSFRRLDSRRRLQMTSLTTPFERSPRRSVLHSRSRAGTPRCNQGSPTMKKRYEEPLEPEEERTEYPLVLLHVTLLPTQLRWSVRSMQDLLPENLLQEYRLLRSKISETVAQRGILILHPRDDYELLEERLLEALELKEERITKCGHFRAQGSISSISSGEESMDSAIGSSIMSSSGDICSTCHHRVEGRESPSEQKWSIKVYAANGLMRASAWSATWSEMERIDVEILPWISDELRRALDARLQQELEEQLKIEEEEARSYNVAKEQARSLSRSDEFAGRNVKEHHFETKEEIIFDSKSQPLDDLPPIYPRKDIPLSVLLKNYLYLLAQDKRNIAMLGLTVLTLWVSLRTALVSTAAEGPALPTIYEHGHQRTLTSDVPAFVISSGDDFAPKFSPSGGLESTRPAATAAERTMMPHPAAIHELQDEKETLVKADATSKREFPSISPAELVQASEDNANETCDNAASLEVLFGQEQRS</sequence>
<evidence type="ECO:0000256" key="2">
    <source>
        <dbReference type="SAM" id="MobiDB-lite"/>
    </source>
</evidence>
<protein>
    <recommendedName>
        <fullName evidence="5">Pathway-specific nitrogen regulator</fullName>
    </recommendedName>
</protein>
<dbReference type="EMBL" id="KB446536">
    <property type="protein sequence ID" value="EME47741.1"/>
    <property type="molecule type" value="Genomic_DNA"/>
</dbReference>
<dbReference type="OMA" id="RNIAICG"/>
<feature type="region of interest" description="Disordered" evidence="2">
    <location>
        <begin position="1"/>
        <end position="31"/>
    </location>
</feature>
<dbReference type="eggNOG" id="ENOG502SAW3">
    <property type="taxonomic scope" value="Eukaryota"/>
</dbReference>
<keyword evidence="4" id="KW-1185">Reference proteome</keyword>
<dbReference type="STRING" id="675120.N1PW58"/>
<evidence type="ECO:0008006" key="5">
    <source>
        <dbReference type="Google" id="ProtNLM"/>
    </source>
</evidence>
<feature type="compositionally biased region" description="Basic and acidic residues" evidence="2">
    <location>
        <begin position="69"/>
        <end position="79"/>
    </location>
</feature>
<evidence type="ECO:0000313" key="4">
    <source>
        <dbReference type="Proteomes" id="UP000016933"/>
    </source>
</evidence>